<evidence type="ECO:0000313" key="2">
    <source>
        <dbReference type="EMBL" id="CAG8495453.1"/>
    </source>
</evidence>
<evidence type="ECO:0000313" key="3">
    <source>
        <dbReference type="Proteomes" id="UP000789375"/>
    </source>
</evidence>
<keyword evidence="3" id="KW-1185">Reference proteome</keyword>
<protein>
    <submittedName>
        <fullName evidence="2">8896_t:CDS:1</fullName>
    </submittedName>
</protein>
<evidence type="ECO:0000256" key="1">
    <source>
        <dbReference type="SAM" id="Phobius"/>
    </source>
</evidence>
<organism evidence="2 3">
    <name type="scientific">Funneliformis mosseae</name>
    <name type="common">Endomycorrhizal fungus</name>
    <name type="synonym">Glomus mosseae</name>
    <dbReference type="NCBI Taxonomy" id="27381"/>
    <lineage>
        <taxon>Eukaryota</taxon>
        <taxon>Fungi</taxon>
        <taxon>Fungi incertae sedis</taxon>
        <taxon>Mucoromycota</taxon>
        <taxon>Glomeromycotina</taxon>
        <taxon>Glomeromycetes</taxon>
        <taxon>Glomerales</taxon>
        <taxon>Glomeraceae</taxon>
        <taxon>Funneliformis</taxon>
    </lineage>
</organism>
<feature type="transmembrane region" description="Helical" evidence="1">
    <location>
        <begin position="68"/>
        <end position="85"/>
    </location>
</feature>
<dbReference type="Proteomes" id="UP000789375">
    <property type="component" value="Unassembled WGS sequence"/>
</dbReference>
<sequence>MQKLHVTYSGCKASEGQKSIYSFFKSVTKENIKNSNEEWDSDIYDNIDKDDFLQVDEESDKENDNKDTDTFTLVILIILTLLIFLK</sequence>
<dbReference type="AlphaFoldDB" id="A0A9N8WNT2"/>
<keyword evidence="1" id="KW-0812">Transmembrane</keyword>
<proteinExistence type="predicted"/>
<name>A0A9N8WNT2_FUNMO</name>
<reference evidence="2" key="1">
    <citation type="submission" date="2021-06" db="EMBL/GenBank/DDBJ databases">
        <authorList>
            <person name="Kallberg Y."/>
            <person name="Tangrot J."/>
            <person name="Rosling A."/>
        </authorList>
    </citation>
    <scope>NUCLEOTIDE SEQUENCE</scope>
    <source>
        <strain evidence="2">87-6 pot B 2015</strain>
    </source>
</reference>
<dbReference type="EMBL" id="CAJVPP010000585">
    <property type="protein sequence ID" value="CAG8495453.1"/>
    <property type="molecule type" value="Genomic_DNA"/>
</dbReference>
<accession>A0A9N8WNT2</accession>
<gene>
    <name evidence="2" type="ORF">FMOSSE_LOCUS3755</name>
</gene>
<keyword evidence="1" id="KW-1133">Transmembrane helix</keyword>
<comment type="caution">
    <text evidence="2">The sequence shown here is derived from an EMBL/GenBank/DDBJ whole genome shotgun (WGS) entry which is preliminary data.</text>
</comment>
<keyword evidence="1" id="KW-0472">Membrane</keyword>